<reference evidence="3" key="1">
    <citation type="journal article" date="2010" name="Science">
        <title>Signatures of adaptation to obligate biotrophy in the Hyaloperonospora arabidopsidis genome.</title>
        <authorList>
            <person name="Baxter L."/>
            <person name="Tripathy S."/>
            <person name="Ishaque N."/>
            <person name="Boot N."/>
            <person name="Cabral A."/>
            <person name="Kemen E."/>
            <person name="Thines M."/>
            <person name="Ah-Fong A."/>
            <person name="Anderson R."/>
            <person name="Badejoko W."/>
            <person name="Bittner-Eddy P."/>
            <person name="Boore J.L."/>
            <person name="Chibucos M.C."/>
            <person name="Coates M."/>
            <person name="Dehal P."/>
            <person name="Delehaunty K."/>
            <person name="Dong S."/>
            <person name="Downton P."/>
            <person name="Dumas B."/>
            <person name="Fabro G."/>
            <person name="Fronick C."/>
            <person name="Fuerstenberg S.I."/>
            <person name="Fulton L."/>
            <person name="Gaulin E."/>
            <person name="Govers F."/>
            <person name="Hughes L."/>
            <person name="Humphray S."/>
            <person name="Jiang R.H."/>
            <person name="Judelson H."/>
            <person name="Kamoun S."/>
            <person name="Kyung K."/>
            <person name="Meijer H."/>
            <person name="Minx P."/>
            <person name="Morris P."/>
            <person name="Nelson J."/>
            <person name="Phuntumart V."/>
            <person name="Qutob D."/>
            <person name="Rehmany A."/>
            <person name="Rougon-Cardoso A."/>
            <person name="Ryden P."/>
            <person name="Torto-Alalibo T."/>
            <person name="Studholme D."/>
            <person name="Wang Y."/>
            <person name="Win J."/>
            <person name="Wood J."/>
            <person name="Clifton S.W."/>
            <person name="Rogers J."/>
            <person name="Van den Ackerveken G."/>
            <person name="Jones J.D."/>
            <person name="McDowell J.M."/>
            <person name="Beynon J."/>
            <person name="Tyler B.M."/>
        </authorList>
    </citation>
    <scope>NUCLEOTIDE SEQUENCE [LARGE SCALE GENOMIC DNA]</scope>
    <source>
        <strain evidence="3">Emoy2</strain>
    </source>
</reference>
<dbReference type="VEuPathDB" id="FungiDB:HpaG807000"/>
<dbReference type="InParanoid" id="M4BKR7"/>
<organism evidence="2 3">
    <name type="scientific">Hyaloperonospora arabidopsidis (strain Emoy2)</name>
    <name type="common">Downy mildew agent</name>
    <name type="synonym">Peronospora arabidopsidis</name>
    <dbReference type="NCBI Taxonomy" id="559515"/>
    <lineage>
        <taxon>Eukaryota</taxon>
        <taxon>Sar</taxon>
        <taxon>Stramenopiles</taxon>
        <taxon>Oomycota</taxon>
        <taxon>Peronosporomycetes</taxon>
        <taxon>Peronosporales</taxon>
        <taxon>Peronosporaceae</taxon>
        <taxon>Hyaloperonospora</taxon>
    </lineage>
</organism>
<feature type="compositionally biased region" description="Basic and acidic residues" evidence="1">
    <location>
        <begin position="13"/>
        <end position="29"/>
    </location>
</feature>
<evidence type="ECO:0000313" key="3">
    <source>
        <dbReference type="Proteomes" id="UP000011713"/>
    </source>
</evidence>
<feature type="compositionally biased region" description="Basic residues" evidence="1">
    <location>
        <begin position="1"/>
        <end position="12"/>
    </location>
</feature>
<name>M4BKR7_HYAAE</name>
<dbReference type="Proteomes" id="UP000011713">
    <property type="component" value="Unassembled WGS sequence"/>
</dbReference>
<protein>
    <submittedName>
        <fullName evidence="2">Uncharacterized protein</fullName>
    </submittedName>
</protein>
<dbReference type="AlphaFoldDB" id="M4BKR7"/>
<evidence type="ECO:0000256" key="1">
    <source>
        <dbReference type="SAM" id="MobiDB-lite"/>
    </source>
</evidence>
<sequence length="62" mass="6597">MAKKLLRPKGRRPGGERRGQGRTKEHADKAAGSPHRPYKAHGAHGGVARATEEEGAFEGPQG</sequence>
<dbReference type="EMBL" id="JH598362">
    <property type="status" value="NOT_ANNOTATED_CDS"/>
    <property type="molecule type" value="Genomic_DNA"/>
</dbReference>
<dbReference type="EnsemblProtists" id="HpaT807000">
    <property type="protein sequence ID" value="HpaP807000"/>
    <property type="gene ID" value="HpaG807000"/>
</dbReference>
<keyword evidence="3" id="KW-1185">Reference proteome</keyword>
<dbReference type="HOGENOM" id="CLU_2908869_0_0_1"/>
<proteinExistence type="predicted"/>
<evidence type="ECO:0000313" key="2">
    <source>
        <dbReference type="EnsemblProtists" id="HpaP807000"/>
    </source>
</evidence>
<accession>M4BKR7</accession>
<feature type="region of interest" description="Disordered" evidence="1">
    <location>
        <begin position="1"/>
        <end position="62"/>
    </location>
</feature>
<reference evidence="2" key="2">
    <citation type="submission" date="2015-06" db="UniProtKB">
        <authorList>
            <consortium name="EnsemblProtists"/>
        </authorList>
    </citation>
    <scope>IDENTIFICATION</scope>
    <source>
        <strain evidence="2">Emoy2</strain>
    </source>
</reference>